<dbReference type="Gene3D" id="3.40.50.300">
    <property type="entry name" value="P-loop containing nucleotide triphosphate hydrolases"/>
    <property type="match status" value="2"/>
</dbReference>
<dbReference type="GO" id="GO:0003724">
    <property type="term" value="F:RNA helicase activity"/>
    <property type="evidence" value="ECO:0007669"/>
    <property type="project" value="UniProtKB-EC"/>
</dbReference>
<evidence type="ECO:0000313" key="8">
    <source>
        <dbReference type="Proteomes" id="UP000191448"/>
    </source>
</evidence>
<dbReference type="PROSITE" id="PS51194">
    <property type="entry name" value="HELICASE_CTER"/>
    <property type="match status" value="1"/>
</dbReference>
<dbReference type="GO" id="GO:0005840">
    <property type="term" value="C:ribosome"/>
    <property type="evidence" value="ECO:0007669"/>
    <property type="project" value="TreeGrafter"/>
</dbReference>
<keyword evidence="3 7" id="KW-0347">Helicase</keyword>
<dbReference type="RefSeq" id="WP_080023617.1">
    <property type="nucleotide sequence ID" value="NZ_LTAY01000060.1"/>
</dbReference>
<dbReference type="EMBL" id="LTAY01000060">
    <property type="protein sequence ID" value="OPX46948.1"/>
    <property type="molecule type" value="Genomic_DNA"/>
</dbReference>
<sequence length="372" mass="41820">MENLNLNENLKTALKTKNFNSLTTVQLKSIPMILEGNDLIIESKTGSGKTLAFLLPLFQKINCNEKTIQGIILAPTQELASQIFNEANLLKEQSNINLKSALIIGGANINNQIKKIKEKPNLIIGTPKRVLELIKLKKLPCHNIRTIIFDEADHILDKSNFKITSLIRKSTLKDTQIIAFSATIDEGTTSRALSLMNKGKVLKISQDTLSSNVEHIIIESERRDKYEVTNKVLNAINMNKCIIFTNSQNDINLLKETLDFHKKDCIVLSGEKNKKDRKLSLEKFRDSNINILISSDLGARGLHIDGVTHVINLDYPLMSNEYVHRAGRAGRDNTNGLSISIATKRDLIFIDKYSKELNIKFTIKKLVDGFIV</sequence>
<evidence type="ECO:0000259" key="6">
    <source>
        <dbReference type="PROSITE" id="PS51194"/>
    </source>
</evidence>
<name>A0A1V4SST8_9CLOT</name>
<protein>
    <submittedName>
        <fullName evidence="7">DEAD-box ATP-dependent RNA helicase CshA</fullName>
        <ecNumber evidence="7">3.6.4.13</ecNumber>
    </submittedName>
</protein>
<evidence type="ECO:0000313" key="7">
    <source>
        <dbReference type="EMBL" id="OPX46948.1"/>
    </source>
</evidence>
<dbReference type="InterPro" id="IPR011545">
    <property type="entry name" value="DEAD/DEAH_box_helicase_dom"/>
</dbReference>
<dbReference type="InterPro" id="IPR050547">
    <property type="entry name" value="DEAD_box_RNA_helicases"/>
</dbReference>
<dbReference type="InterPro" id="IPR001650">
    <property type="entry name" value="Helicase_C-like"/>
</dbReference>
<dbReference type="InterPro" id="IPR027417">
    <property type="entry name" value="P-loop_NTPase"/>
</dbReference>
<dbReference type="Proteomes" id="UP000191448">
    <property type="component" value="Unassembled WGS sequence"/>
</dbReference>
<keyword evidence="1" id="KW-0547">Nucleotide-binding</keyword>
<gene>
    <name evidence="7" type="primary">cshA_1</name>
    <name evidence="7" type="ORF">CLTHE_23930</name>
</gene>
<comment type="caution">
    <text evidence="7">The sequence shown here is derived from an EMBL/GenBank/DDBJ whole genome shotgun (WGS) entry which is preliminary data.</text>
</comment>
<dbReference type="PANTHER" id="PTHR47963">
    <property type="entry name" value="DEAD-BOX ATP-DEPENDENT RNA HELICASE 47, MITOCHONDRIAL"/>
    <property type="match status" value="1"/>
</dbReference>
<evidence type="ECO:0000256" key="2">
    <source>
        <dbReference type="ARBA" id="ARBA00022801"/>
    </source>
</evidence>
<dbReference type="GO" id="GO:0016787">
    <property type="term" value="F:hydrolase activity"/>
    <property type="evidence" value="ECO:0007669"/>
    <property type="project" value="UniProtKB-KW"/>
</dbReference>
<dbReference type="GO" id="GO:0033592">
    <property type="term" value="F:RNA strand annealing activity"/>
    <property type="evidence" value="ECO:0007669"/>
    <property type="project" value="TreeGrafter"/>
</dbReference>
<dbReference type="AlphaFoldDB" id="A0A1V4SST8"/>
<dbReference type="InterPro" id="IPR014001">
    <property type="entry name" value="Helicase_ATP-bd"/>
</dbReference>
<dbReference type="EC" id="3.6.4.13" evidence="7"/>
<accession>A0A1V4SST8</accession>
<dbReference type="SMART" id="SM00487">
    <property type="entry name" value="DEXDc"/>
    <property type="match status" value="1"/>
</dbReference>
<evidence type="ECO:0000256" key="1">
    <source>
        <dbReference type="ARBA" id="ARBA00022741"/>
    </source>
</evidence>
<dbReference type="CDD" id="cd18787">
    <property type="entry name" value="SF2_C_DEAD"/>
    <property type="match status" value="1"/>
</dbReference>
<organism evidence="7 8">
    <name type="scientific">Clostridium thermobutyricum DSM 4928</name>
    <dbReference type="NCBI Taxonomy" id="1121339"/>
    <lineage>
        <taxon>Bacteria</taxon>
        <taxon>Bacillati</taxon>
        <taxon>Bacillota</taxon>
        <taxon>Clostridia</taxon>
        <taxon>Eubacteriales</taxon>
        <taxon>Clostridiaceae</taxon>
        <taxon>Clostridium</taxon>
    </lineage>
</organism>
<feature type="domain" description="Helicase ATP-binding" evidence="5">
    <location>
        <begin position="30"/>
        <end position="202"/>
    </location>
</feature>
<dbReference type="GO" id="GO:0009409">
    <property type="term" value="P:response to cold"/>
    <property type="evidence" value="ECO:0007669"/>
    <property type="project" value="TreeGrafter"/>
</dbReference>
<keyword evidence="4" id="KW-0067">ATP-binding</keyword>
<dbReference type="SUPFAM" id="SSF52540">
    <property type="entry name" value="P-loop containing nucleoside triphosphate hydrolases"/>
    <property type="match status" value="1"/>
</dbReference>
<dbReference type="GO" id="GO:0005829">
    <property type="term" value="C:cytosol"/>
    <property type="evidence" value="ECO:0007669"/>
    <property type="project" value="TreeGrafter"/>
</dbReference>
<evidence type="ECO:0000256" key="3">
    <source>
        <dbReference type="ARBA" id="ARBA00022806"/>
    </source>
</evidence>
<dbReference type="Pfam" id="PF00270">
    <property type="entry name" value="DEAD"/>
    <property type="match status" value="1"/>
</dbReference>
<feature type="domain" description="Helicase C-terminal" evidence="6">
    <location>
        <begin position="212"/>
        <end position="372"/>
    </location>
</feature>
<dbReference type="InterPro" id="IPR044742">
    <property type="entry name" value="DEAD/DEAH_RhlB"/>
</dbReference>
<reference evidence="7 8" key="1">
    <citation type="submission" date="2016-02" db="EMBL/GenBank/DDBJ databases">
        <title>Genome sequence of Clostridium thermobutyricum DSM 4928.</title>
        <authorList>
            <person name="Poehlein A."/>
            <person name="Daniel R."/>
        </authorList>
    </citation>
    <scope>NUCLEOTIDE SEQUENCE [LARGE SCALE GENOMIC DNA]</scope>
    <source>
        <strain evidence="7 8">DSM 4928</strain>
    </source>
</reference>
<dbReference type="PROSITE" id="PS51192">
    <property type="entry name" value="HELICASE_ATP_BIND_1"/>
    <property type="match status" value="1"/>
</dbReference>
<dbReference type="CDD" id="cd00268">
    <property type="entry name" value="DEADc"/>
    <property type="match status" value="1"/>
</dbReference>
<dbReference type="GO" id="GO:0005524">
    <property type="term" value="F:ATP binding"/>
    <property type="evidence" value="ECO:0007669"/>
    <property type="project" value="UniProtKB-KW"/>
</dbReference>
<evidence type="ECO:0000256" key="4">
    <source>
        <dbReference type="ARBA" id="ARBA00022840"/>
    </source>
</evidence>
<proteinExistence type="predicted"/>
<dbReference type="PANTHER" id="PTHR47963:SF7">
    <property type="entry name" value="ATP-DEPENDENT RNA HELICASE YFML-RELATED"/>
    <property type="match status" value="1"/>
</dbReference>
<keyword evidence="2 7" id="KW-0378">Hydrolase</keyword>
<evidence type="ECO:0000259" key="5">
    <source>
        <dbReference type="PROSITE" id="PS51192"/>
    </source>
</evidence>
<dbReference type="SMART" id="SM00490">
    <property type="entry name" value="HELICc"/>
    <property type="match status" value="1"/>
</dbReference>
<dbReference type="Pfam" id="PF00271">
    <property type="entry name" value="Helicase_C"/>
    <property type="match status" value="1"/>
</dbReference>
<dbReference type="OrthoDB" id="9805696at2"/>